<dbReference type="GO" id="GO:0033194">
    <property type="term" value="P:response to hydroperoxide"/>
    <property type="evidence" value="ECO:0007669"/>
    <property type="project" value="TreeGrafter"/>
</dbReference>
<dbReference type="InterPro" id="IPR005583">
    <property type="entry name" value="YaaA"/>
</dbReference>
<dbReference type="GO" id="GO:0005829">
    <property type="term" value="C:cytosol"/>
    <property type="evidence" value="ECO:0007669"/>
    <property type="project" value="TreeGrafter"/>
</dbReference>
<comment type="similarity">
    <text evidence="1">Belongs to the UPF0246 family.</text>
</comment>
<dbReference type="NCBIfam" id="NF002542">
    <property type="entry name" value="PRK02101.1-3"/>
    <property type="match status" value="1"/>
</dbReference>
<name>A0A081RB43_SPHCR</name>
<dbReference type="Pfam" id="PF03883">
    <property type="entry name" value="H2O2_YaaD"/>
    <property type="match status" value="1"/>
</dbReference>
<protein>
    <recommendedName>
        <fullName evidence="1">UPF0246 protein BV95_03310</fullName>
    </recommendedName>
</protein>
<reference evidence="2 3" key="1">
    <citation type="submission" date="2014-02" db="EMBL/GenBank/DDBJ databases">
        <title>Whole genome sequence of Sphingobium chlorophenolicum NBRC 16172.</title>
        <authorList>
            <person name="Gan H.M."/>
            <person name="Gan H.Y."/>
            <person name="Chew T.H."/>
            <person name="Savka M.A."/>
        </authorList>
    </citation>
    <scope>NUCLEOTIDE SEQUENCE [LARGE SCALE GENOMIC DNA]</scope>
    <source>
        <strain evidence="2 3">NBRC 16172</strain>
    </source>
</reference>
<dbReference type="PATRIC" id="fig|46429.4.peg.3295"/>
<dbReference type="Proteomes" id="UP000028411">
    <property type="component" value="Unassembled WGS sequence"/>
</dbReference>
<dbReference type="HAMAP" id="MF_00652">
    <property type="entry name" value="UPF0246"/>
    <property type="match status" value="1"/>
</dbReference>
<dbReference type="PANTHER" id="PTHR30283">
    <property type="entry name" value="PEROXIDE STRESS RESPONSE PROTEIN YAAA"/>
    <property type="match status" value="1"/>
</dbReference>
<dbReference type="PANTHER" id="PTHR30283:SF4">
    <property type="entry name" value="PEROXIDE STRESS RESISTANCE PROTEIN YAAA"/>
    <property type="match status" value="1"/>
</dbReference>
<dbReference type="EMBL" id="JFHR01000043">
    <property type="protein sequence ID" value="KEQ52416.1"/>
    <property type="molecule type" value="Genomic_DNA"/>
</dbReference>
<gene>
    <name evidence="2" type="ORF">BV95_03310</name>
</gene>
<dbReference type="eggNOG" id="COG3022">
    <property type="taxonomic scope" value="Bacteria"/>
</dbReference>
<comment type="caution">
    <text evidence="2">The sequence shown here is derived from an EMBL/GenBank/DDBJ whole genome shotgun (WGS) entry which is preliminary data.</text>
</comment>
<evidence type="ECO:0000256" key="1">
    <source>
        <dbReference type="HAMAP-Rule" id="MF_00652"/>
    </source>
</evidence>
<accession>A0A081RB43</accession>
<dbReference type="AlphaFoldDB" id="A0A081RB43"/>
<evidence type="ECO:0000313" key="3">
    <source>
        <dbReference type="Proteomes" id="UP000028411"/>
    </source>
</evidence>
<evidence type="ECO:0000313" key="2">
    <source>
        <dbReference type="EMBL" id="KEQ52416.1"/>
    </source>
</evidence>
<organism evidence="2 3">
    <name type="scientific">Sphingobium chlorophenolicum</name>
    <dbReference type="NCBI Taxonomy" id="46429"/>
    <lineage>
        <taxon>Bacteria</taxon>
        <taxon>Pseudomonadati</taxon>
        <taxon>Pseudomonadota</taxon>
        <taxon>Alphaproteobacteria</taxon>
        <taxon>Sphingomonadales</taxon>
        <taxon>Sphingomonadaceae</taxon>
        <taxon>Sphingobium</taxon>
    </lineage>
</organism>
<proteinExistence type="inferred from homology"/>
<sequence>MKKGGASCHEMKTVLAWIAALSHGQPGGFPGLTPVTAIATRGAMIALLSPAKTLDFQSALPPLTVSRPHFAEEARGLAQSAAGLTEERLGKLMHISPRLAKLNAERFRDFADLPERPALFAFAGDVYTGFEVHTLDDAGVAFAQNHVRMLSGLYGLLRPLDAIRPYRLEMGTRWAPGHKRLTDWWGDRIAQLLLAQLAEEGSGVVLNLASQEYFAAVEGKLAGMRVIEVEFREPGPNGPRFVSFNAKRARGMMARWLCEHHVTDVEAMRGFDSDGYRFDPDESEADRWRFTRI</sequence>